<dbReference type="Proteomes" id="UP000199478">
    <property type="component" value="Unassembled WGS sequence"/>
</dbReference>
<keyword evidence="2 4" id="KW-0472">Membrane</keyword>
<evidence type="ECO:0000256" key="5">
    <source>
        <dbReference type="SAM" id="SignalP"/>
    </source>
</evidence>
<dbReference type="Pfam" id="PF13488">
    <property type="entry name" value="Gly-zipper_Omp"/>
    <property type="match status" value="1"/>
</dbReference>
<dbReference type="AlphaFoldDB" id="A0A1I6GUC8"/>
<dbReference type="STRING" id="390270.SAMN04488005_2186"/>
<feature type="domain" description="OmpA-like" evidence="6">
    <location>
        <begin position="102"/>
        <end position="218"/>
    </location>
</feature>
<dbReference type="PANTHER" id="PTHR30329">
    <property type="entry name" value="STATOR ELEMENT OF FLAGELLAR MOTOR COMPLEX"/>
    <property type="match status" value="1"/>
</dbReference>
<dbReference type="InterPro" id="IPR006665">
    <property type="entry name" value="OmpA-like"/>
</dbReference>
<proteinExistence type="predicted"/>
<comment type="subcellular location">
    <subcellularLocation>
        <location evidence="1">Cell outer membrane</location>
    </subcellularLocation>
</comment>
<dbReference type="PRINTS" id="PR01021">
    <property type="entry name" value="OMPADOMAIN"/>
</dbReference>
<dbReference type="CDD" id="cd07185">
    <property type="entry name" value="OmpA_C-like"/>
    <property type="match status" value="1"/>
</dbReference>
<dbReference type="PROSITE" id="PS51123">
    <property type="entry name" value="OMPA_2"/>
    <property type="match status" value="1"/>
</dbReference>
<dbReference type="Pfam" id="PF00691">
    <property type="entry name" value="OmpA"/>
    <property type="match status" value="1"/>
</dbReference>
<dbReference type="InterPro" id="IPR036737">
    <property type="entry name" value="OmpA-like_sf"/>
</dbReference>
<name>A0A1I6GUC8_9RHOB</name>
<dbReference type="SUPFAM" id="SSF103088">
    <property type="entry name" value="OmpA-like"/>
    <property type="match status" value="1"/>
</dbReference>
<sequence>MIISKLPLAIAASALMFVTACDGTAPNGNQNAQQGAMIGAAAGAAAGLLTNRDRSNADRNRAALLTAVAGAGIGAAIGNNMDRQAEELRQSLGNGVGVTRQGDNLIVTLSQDILFATDSTAVSGASQNDLRIVAQSLNNYPNTTVNVVGHTDNTGDASYNFDLSQRRAQAVASVLRSGGVSSSRIRAIGAGEDQPIASNLNASGRAANRRVEIIITPN</sequence>
<dbReference type="PROSITE" id="PS51257">
    <property type="entry name" value="PROKAR_LIPOPROTEIN"/>
    <property type="match status" value="1"/>
</dbReference>
<evidence type="ECO:0000256" key="1">
    <source>
        <dbReference type="ARBA" id="ARBA00004442"/>
    </source>
</evidence>
<dbReference type="InterPro" id="IPR039567">
    <property type="entry name" value="Gly-zipper"/>
</dbReference>
<keyword evidence="3" id="KW-0998">Cell outer membrane</keyword>
<dbReference type="OrthoDB" id="9782229at2"/>
<dbReference type="PANTHER" id="PTHR30329:SF21">
    <property type="entry name" value="LIPOPROTEIN YIAD-RELATED"/>
    <property type="match status" value="1"/>
</dbReference>
<evidence type="ECO:0000313" key="8">
    <source>
        <dbReference type="Proteomes" id="UP000199478"/>
    </source>
</evidence>
<reference evidence="8" key="1">
    <citation type="submission" date="2016-10" db="EMBL/GenBank/DDBJ databases">
        <authorList>
            <person name="Varghese N."/>
            <person name="Submissions S."/>
        </authorList>
    </citation>
    <scope>NUCLEOTIDE SEQUENCE [LARGE SCALE GENOMIC DNA]</scope>
    <source>
        <strain evidence="8">DSM 26879</strain>
    </source>
</reference>
<evidence type="ECO:0000313" key="7">
    <source>
        <dbReference type="EMBL" id="SFR45873.1"/>
    </source>
</evidence>
<dbReference type="GO" id="GO:0009279">
    <property type="term" value="C:cell outer membrane"/>
    <property type="evidence" value="ECO:0007669"/>
    <property type="project" value="UniProtKB-SubCell"/>
</dbReference>
<dbReference type="InterPro" id="IPR050330">
    <property type="entry name" value="Bact_OuterMem_StrucFunc"/>
</dbReference>
<organism evidence="7 8">
    <name type="scientific">Yoonia tamlensis</name>
    <dbReference type="NCBI Taxonomy" id="390270"/>
    <lineage>
        <taxon>Bacteria</taxon>
        <taxon>Pseudomonadati</taxon>
        <taxon>Pseudomonadota</taxon>
        <taxon>Alphaproteobacteria</taxon>
        <taxon>Rhodobacterales</taxon>
        <taxon>Paracoccaceae</taxon>
        <taxon>Yoonia</taxon>
    </lineage>
</organism>
<evidence type="ECO:0000256" key="3">
    <source>
        <dbReference type="ARBA" id="ARBA00023237"/>
    </source>
</evidence>
<keyword evidence="8" id="KW-1185">Reference proteome</keyword>
<dbReference type="Gene3D" id="3.30.1330.60">
    <property type="entry name" value="OmpA-like domain"/>
    <property type="match status" value="1"/>
</dbReference>
<evidence type="ECO:0000256" key="2">
    <source>
        <dbReference type="ARBA" id="ARBA00023136"/>
    </source>
</evidence>
<evidence type="ECO:0000256" key="4">
    <source>
        <dbReference type="PROSITE-ProRule" id="PRU00473"/>
    </source>
</evidence>
<feature type="chain" id="PRO_5011739843" evidence="5">
    <location>
        <begin position="21"/>
        <end position="218"/>
    </location>
</feature>
<keyword evidence="5" id="KW-0732">Signal</keyword>
<dbReference type="InterPro" id="IPR006664">
    <property type="entry name" value="OMP_bac"/>
</dbReference>
<gene>
    <name evidence="7" type="ORF">SAMN04488005_2186</name>
</gene>
<dbReference type="RefSeq" id="WP_090199814.1">
    <property type="nucleotide sequence ID" value="NZ_FOYP01000001.1"/>
</dbReference>
<protein>
    <submittedName>
        <fullName evidence="7">Outer membrane protein OmpA</fullName>
    </submittedName>
</protein>
<accession>A0A1I6GUC8</accession>
<dbReference type="EMBL" id="FOYP01000001">
    <property type="protein sequence ID" value="SFR45873.1"/>
    <property type="molecule type" value="Genomic_DNA"/>
</dbReference>
<evidence type="ECO:0000259" key="6">
    <source>
        <dbReference type="PROSITE" id="PS51123"/>
    </source>
</evidence>
<feature type="signal peptide" evidence="5">
    <location>
        <begin position="1"/>
        <end position="20"/>
    </location>
</feature>